<evidence type="ECO:0000256" key="2">
    <source>
        <dbReference type="ARBA" id="ARBA00023027"/>
    </source>
</evidence>
<evidence type="ECO:0000256" key="1">
    <source>
        <dbReference type="ARBA" id="ARBA00023002"/>
    </source>
</evidence>
<dbReference type="InterPro" id="IPR015590">
    <property type="entry name" value="Aldehyde_DH_dom"/>
</dbReference>
<dbReference type="InterPro" id="IPR016163">
    <property type="entry name" value="Ald_DH_C"/>
</dbReference>
<accession>A0AAW4XRT3</accession>
<gene>
    <name evidence="4" type="ORF">LQ384_29260</name>
</gene>
<evidence type="ECO:0000313" key="5">
    <source>
        <dbReference type="Proteomes" id="UP001198630"/>
    </source>
</evidence>
<dbReference type="AlphaFoldDB" id="A0AAW4XRT3"/>
<feature type="non-terminal residue" evidence="4">
    <location>
        <position position="1"/>
    </location>
</feature>
<dbReference type="PROSITE" id="PS00070">
    <property type="entry name" value="ALDEHYDE_DEHYDR_CYS"/>
    <property type="match status" value="1"/>
</dbReference>
<evidence type="ECO:0000259" key="3">
    <source>
        <dbReference type="Pfam" id="PF00171"/>
    </source>
</evidence>
<dbReference type="RefSeq" id="WP_230793033.1">
    <property type="nucleotide sequence ID" value="NZ_JAJNCO010000099.1"/>
</dbReference>
<proteinExistence type="predicted"/>
<dbReference type="PANTHER" id="PTHR43521">
    <property type="entry name" value="ALPHA-AMINOADIPIC SEMIALDEHYDE DEHYDROGENASE"/>
    <property type="match status" value="1"/>
</dbReference>
<dbReference type="SUPFAM" id="SSF53720">
    <property type="entry name" value="ALDH-like"/>
    <property type="match status" value="1"/>
</dbReference>
<dbReference type="Proteomes" id="UP001198630">
    <property type="component" value="Unassembled WGS sequence"/>
</dbReference>
<reference evidence="4" key="1">
    <citation type="submission" date="2021-11" db="EMBL/GenBank/DDBJ databases">
        <title>Development of a sustainable strategy for remediation of hydrocarbon-contaminated territories based on the waste exchange concept.</title>
        <authorList>
            <person name="Elkin A."/>
        </authorList>
    </citation>
    <scope>NUCLEOTIDE SEQUENCE</scope>
    <source>
        <strain evidence="4">IEGM 757</strain>
    </source>
</reference>
<feature type="domain" description="Aldehyde dehydrogenase" evidence="3">
    <location>
        <begin position="1"/>
        <end position="88"/>
    </location>
</feature>
<dbReference type="Gene3D" id="3.40.309.10">
    <property type="entry name" value="Aldehyde Dehydrogenase, Chain A, domain 2"/>
    <property type="match status" value="1"/>
</dbReference>
<feature type="non-terminal residue" evidence="4">
    <location>
        <position position="90"/>
    </location>
</feature>
<dbReference type="PANTHER" id="PTHR43521:SF1">
    <property type="entry name" value="ALPHA-AMINOADIPIC SEMIALDEHYDE DEHYDROGENASE"/>
    <property type="match status" value="1"/>
</dbReference>
<dbReference type="GO" id="GO:0004029">
    <property type="term" value="F:aldehyde dehydrogenase (NAD+) activity"/>
    <property type="evidence" value="ECO:0007669"/>
    <property type="project" value="InterPro"/>
</dbReference>
<organism evidence="4 5">
    <name type="scientific">Rhodococcus rhodochrous</name>
    <dbReference type="NCBI Taxonomy" id="1829"/>
    <lineage>
        <taxon>Bacteria</taxon>
        <taxon>Bacillati</taxon>
        <taxon>Actinomycetota</taxon>
        <taxon>Actinomycetes</taxon>
        <taxon>Mycobacteriales</taxon>
        <taxon>Nocardiaceae</taxon>
        <taxon>Rhodococcus</taxon>
    </lineage>
</organism>
<name>A0AAW4XRT3_RHORH</name>
<dbReference type="Pfam" id="PF00171">
    <property type="entry name" value="Aldedh"/>
    <property type="match status" value="1"/>
</dbReference>
<keyword evidence="1" id="KW-0560">Oxidoreductase</keyword>
<dbReference type="EMBL" id="JAJNCO010000099">
    <property type="protein sequence ID" value="MCD2115157.1"/>
    <property type="molecule type" value="Genomic_DNA"/>
</dbReference>
<dbReference type="InterPro" id="IPR016161">
    <property type="entry name" value="Ald_DH/histidinol_DH"/>
</dbReference>
<keyword evidence="2" id="KW-0520">NAD</keyword>
<protein>
    <submittedName>
        <fullName evidence="4">Aldehyde dehydrogenase family protein</fullName>
    </submittedName>
</protein>
<sequence>QAEMGGKNAAIVLADADLELAVEQVMLGAFRSTGQKCTANSRLVLHEPIAEEFLARLTVEVKELRVGDPLDPDVTTGPVVSASAQKSIIN</sequence>
<dbReference type="InterPro" id="IPR016160">
    <property type="entry name" value="Ald_DH_CS_CYS"/>
</dbReference>
<comment type="caution">
    <text evidence="4">The sequence shown here is derived from an EMBL/GenBank/DDBJ whole genome shotgun (WGS) entry which is preliminary data.</text>
</comment>
<dbReference type="InterPro" id="IPR044638">
    <property type="entry name" value="ALDH7A1-like"/>
</dbReference>
<evidence type="ECO:0000313" key="4">
    <source>
        <dbReference type="EMBL" id="MCD2115157.1"/>
    </source>
</evidence>